<evidence type="ECO:0000256" key="6">
    <source>
        <dbReference type="ARBA" id="ARBA00022679"/>
    </source>
</evidence>
<evidence type="ECO:0000256" key="10">
    <source>
        <dbReference type="ARBA" id="ARBA00022840"/>
    </source>
</evidence>
<dbReference type="PANTHER" id="PTHR45528:SF1">
    <property type="entry name" value="SENSOR HISTIDINE KINASE CPXA"/>
    <property type="match status" value="1"/>
</dbReference>
<dbReference type="RefSeq" id="WP_202749664.1">
    <property type="nucleotide sequence ID" value="NZ_JAESWC010000009.1"/>
</dbReference>
<evidence type="ECO:0000256" key="1">
    <source>
        <dbReference type="ARBA" id="ARBA00000085"/>
    </source>
</evidence>
<keyword evidence="10" id="KW-0067">ATP-binding</keyword>
<dbReference type="PROSITE" id="PS50885">
    <property type="entry name" value="HAMP"/>
    <property type="match status" value="1"/>
</dbReference>
<dbReference type="SUPFAM" id="SSF158472">
    <property type="entry name" value="HAMP domain-like"/>
    <property type="match status" value="1"/>
</dbReference>
<keyword evidence="7 14" id="KW-0812">Transmembrane</keyword>
<name>A0ABS1TE69_9CLOT</name>
<keyword evidence="8" id="KW-0547">Nucleotide-binding</keyword>
<keyword evidence="5" id="KW-0597">Phosphoprotein</keyword>
<dbReference type="InterPro" id="IPR004358">
    <property type="entry name" value="Sig_transdc_His_kin-like_C"/>
</dbReference>
<dbReference type="InterPro" id="IPR005467">
    <property type="entry name" value="His_kinase_dom"/>
</dbReference>
<evidence type="ECO:0000256" key="5">
    <source>
        <dbReference type="ARBA" id="ARBA00022553"/>
    </source>
</evidence>
<feature type="domain" description="Histidine kinase" evidence="15">
    <location>
        <begin position="266"/>
        <end position="482"/>
    </location>
</feature>
<evidence type="ECO:0000256" key="9">
    <source>
        <dbReference type="ARBA" id="ARBA00022777"/>
    </source>
</evidence>
<dbReference type="SUPFAM" id="SSF47384">
    <property type="entry name" value="Homodimeric domain of signal transducing histidine kinase"/>
    <property type="match status" value="1"/>
</dbReference>
<comment type="catalytic activity">
    <reaction evidence="1">
        <text>ATP + protein L-histidine = ADP + protein N-phospho-L-histidine.</text>
        <dbReference type="EC" id="2.7.13.3"/>
    </reaction>
</comment>
<dbReference type="EC" id="2.7.13.3" evidence="3"/>
<dbReference type="GO" id="GO:0016301">
    <property type="term" value="F:kinase activity"/>
    <property type="evidence" value="ECO:0007669"/>
    <property type="project" value="UniProtKB-KW"/>
</dbReference>
<feature type="transmembrane region" description="Helical" evidence="14">
    <location>
        <begin position="16"/>
        <end position="38"/>
    </location>
</feature>
<gene>
    <name evidence="17" type="ORF">JK636_14195</name>
</gene>
<evidence type="ECO:0000256" key="14">
    <source>
        <dbReference type="SAM" id="Phobius"/>
    </source>
</evidence>
<dbReference type="Pfam" id="PF02518">
    <property type="entry name" value="HATPase_c"/>
    <property type="match status" value="1"/>
</dbReference>
<feature type="domain" description="HAMP" evidence="16">
    <location>
        <begin position="206"/>
        <end position="258"/>
    </location>
</feature>
<comment type="caution">
    <text evidence="17">The sequence shown here is derived from an EMBL/GenBank/DDBJ whole genome shotgun (WGS) entry which is preliminary data.</text>
</comment>
<dbReference type="InterPro" id="IPR003660">
    <property type="entry name" value="HAMP_dom"/>
</dbReference>
<dbReference type="SUPFAM" id="SSF55874">
    <property type="entry name" value="ATPase domain of HSP90 chaperone/DNA topoisomerase II/histidine kinase"/>
    <property type="match status" value="1"/>
</dbReference>
<evidence type="ECO:0000259" key="16">
    <source>
        <dbReference type="PROSITE" id="PS50885"/>
    </source>
</evidence>
<dbReference type="Gene3D" id="6.10.340.10">
    <property type="match status" value="1"/>
</dbReference>
<evidence type="ECO:0000256" key="13">
    <source>
        <dbReference type="ARBA" id="ARBA00023136"/>
    </source>
</evidence>
<organism evidence="17 18">
    <name type="scientific">Clostridium rhizosphaerae</name>
    <dbReference type="NCBI Taxonomy" id="2803861"/>
    <lineage>
        <taxon>Bacteria</taxon>
        <taxon>Bacillati</taxon>
        <taxon>Bacillota</taxon>
        <taxon>Clostridia</taxon>
        <taxon>Eubacteriales</taxon>
        <taxon>Clostridiaceae</taxon>
        <taxon>Clostridium</taxon>
    </lineage>
</organism>
<feature type="transmembrane region" description="Helical" evidence="14">
    <location>
        <begin position="184"/>
        <end position="203"/>
    </location>
</feature>
<dbReference type="InterPro" id="IPR003594">
    <property type="entry name" value="HATPase_dom"/>
</dbReference>
<keyword evidence="13 14" id="KW-0472">Membrane</keyword>
<dbReference type="SMART" id="SM00387">
    <property type="entry name" value="HATPase_c"/>
    <property type="match status" value="1"/>
</dbReference>
<reference evidence="17 18" key="1">
    <citation type="submission" date="2021-01" db="EMBL/GenBank/DDBJ databases">
        <title>Genome public.</title>
        <authorList>
            <person name="Liu C."/>
            <person name="Sun Q."/>
        </authorList>
    </citation>
    <scope>NUCLEOTIDE SEQUENCE [LARGE SCALE GENOMIC DNA]</scope>
    <source>
        <strain evidence="17 18">YIM B02515</strain>
    </source>
</reference>
<dbReference type="PROSITE" id="PS50109">
    <property type="entry name" value="HIS_KIN"/>
    <property type="match status" value="1"/>
</dbReference>
<proteinExistence type="predicted"/>
<keyword evidence="6" id="KW-0808">Transferase</keyword>
<dbReference type="EMBL" id="JAESWC010000009">
    <property type="protein sequence ID" value="MBL4936906.1"/>
    <property type="molecule type" value="Genomic_DNA"/>
</dbReference>
<dbReference type="CDD" id="cd00082">
    <property type="entry name" value="HisKA"/>
    <property type="match status" value="1"/>
</dbReference>
<keyword evidence="9 17" id="KW-0418">Kinase</keyword>
<dbReference type="SMART" id="SM00388">
    <property type="entry name" value="HisKA"/>
    <property type="match status" value="1"/>
</dbReference>
<evidence type="ECO:0000256" key="7">
    <source>
        <dbReference type="ARBA" id="ARBA00022692"/>
    </source>
</evidence>
<dbReference type="CDD" id="cd00075">
    <property type="entry name" value="HATPase"/>
    <property type="match status" value="1"/>
</dbReference>
<evidence type="ECO:0000256" key="8">
    <source>
        <dbReference type="ARBA" id="ARBA00022741"/>
    </source>
</evidence>
<keyword evidence="11 14" id="KW-1133">Transmembrane helix</keyword>
<keyword evidence="18" id="KW-1185">Reference proteome</keyword>
<evidence type="ECO:0000256" key="4">
    <source>
        <dbReference type="ARBA" id="ARBA00022475"/>
    </source>
</evidence>
<evidence type="ECO:0000313" key="17">
    <source>
        <dbReference type="EMBL" id="MBL4936906.1"/>
    </source>
</evidence>
<dbReference type="CDD" id="cd06225">
    <property type="entry name" value="HAMP"/>
    <property type="match status" value="1"/>
</dbReference>
<dbReference type="Pfam" id="PF00512">
    <property type="entry name" value="HisKA"/>
    <property type="match status" value="1"/>
</dbReference>
<evidence type="ECO:0000313" key="18">
    <source>
        <dbReference type="Proteomes" id="UP000632377"/>
    </source>
</evidence>
<dbReference type="InterPro" id="IPR036890">
    <property type="entry name" value="HATPase_C_sf"/>
</dbReference>
<dbReference type="PANTHER" id="PTHR45528">
    <property type="entry name" value="SENSOR HISTIDINE KINASE CPXA"/>
    <property type="match status" value="1"/>
</dbReference>
<dbReference type="Proteomes" id="UP000632377">
    <property type="component" value="Unassembled WGS sequence"/>
</dbReference>
<evidence type="ECO:0000256" key="2">
    <source>
        <dbReference type="ARBA" id="ARBA00004651"/>
    </source>
</evidence>
<dbReference type="SMART" id="SM00304">
    <property type="entry name" value="HAMP"/>
    <property type="match status" value="1"/>
</dbReference>
<dbReference type="InterPro" id="IPR036097">
    <property type="entry name" value="HisK_dim/P_sf"/>
</dbReference>
<dbReference type="Pfam" id="PF00672">
    <property type="entry name" value="HAMP"/>
    <property type="match status" value="1"/>
</dbReference>
<evidence type="ECO:0000256" key="11">
    <source>
        <dbReference type="ARBA" id="ARBA00022989"/>
    </source>
</evidence>
<keyword evidence="4" id="KW-1003">Cell membrane</keyword>
<accession>A0ABS1TE69</accession>
<dbReference type="Gene3D" id="3.30.565.10">
    <property type="entry name" value="Histidine kinase-like ATPase, C-terminal domain"/>
    <property type="match status" value="1"/>
</dbReference>
<keyword evidence="12" id="KW-0902">Two-component regulatory system</keyword>
<evidence type="ECO:0000256" key="12">
    <source>
        <dbReference type="ARBA" id="ARBA00023012"/>
    </source>
</evidence>
<dbReference type="InterPro" id="IPR003661">
    <property type="entry name" value="HisK_dim/P_dom"/>
</dbReference>
<sequence length="482" mass="56075">MKFYHRLKKGLFSKMVFTYTIIIALSFIIIAAFLSVWFQNYYFNQRRHQLEKESLFIKPYVFDFFKNREDDREYSAAQRDEALKFFSAYSSADIWLEDKSGYVYAVSDEKYQSLIARQIFTKGLEEMRFNKIYEMTGTYGDIIKNQSHIYGIPVIDSDSTFYGAIIMSTPLDEIRSPLKNVYRIIWITAIFAIIISCFIIYYFSERILIKQLAAINAVAKKISKGDVRKRVEINSNDEIGELAESFNYMADSLEKVEKARREFISNVSHEIRSPITSIKGFIGGILDGVIPRDKENYYLSITYEEIQRLTRLVNDLLDLSAIEAGQFKLRIDEFDINEIIRLTVIKFETKIKEKKLDVDVCFNLEHQYVAGDRDRLIQVMTNLIDNAIKYVNEGGKIYICTKVKGEKVLVSVFNSGPLIAKEDLPHIWDRFYKSDKSRTQKISTGLGLPIVRNILTQHGEDIWVENKEGEGVTFIFTLKRIK</sequence>
<dbReference type="PRINTS" id="PR00344">
    <property type="entry name" value="BCTRLSENSOR"/>
</dbReference>
<evidence type="ECO:0000259" key="15">
    <source>
        <dbReference type="PROSITE" id="PS50109"/>
    </source>
</evidence>
<dbReference type="InterPro" id="IPR050398">
    <property type="entry name" value="HssS/ArlS-like"/>
</dbReference>
<protein>
    <recommendedName>
        <fullName evidence="3">histidine kinase</fullName>
        <ecNumber evidence="3">2.7.13.3</ecNumber>
    </recommendedName>
</protein>
<dbReference type="Gene3D" id="1.10.287.130">
    <property type="match status" value="1"/>
</dbReference>
<evidence type="ECO:0000256" key="3">
    <source>
        <dbReference type="ARBA" id="ARBA00012438"/>
    </source>
</evidence>
<comment type="subcellular location">
    <subcellularLocation>
        <location evidence="2">Cell membrane</location>
        <topology evidence="2">Multi-pass membrane protein</topology>
    </subcellularLocation>
</comment>